<dbReference type="EMBL" id="AAMT01000008">
    <property type="protein sequence ID" value="EAQ12478.1"/>
    <property type="molecule type" value="Genomic_DNA"/>
</dbReference>
<dbReference type="HOGENOM" id="CLU_3365786_0_0_5"/>
<evidence type="ECO:0000256" key="1">
    <source>
        <dbReference type="SAM" id="MobiDB-lite"/>
    </source>
</evidence>
<organism evidence="2 3">
    <name type="scientific">Maritimibacter alkaliphilus HTCC2654</name>
    <dbReference type="NCBI Taxonomy" id="314271"/>
    <lineage>
        <taxon>Bacteria</taxon>
        <taxon>Pseudomonadati</taxon>
        <taxon>Pseudomonadota</taxon>
        <taxon>Alphaproteobacteria</taxon>
        <taxon>Rhodobacterales</taxon>
        <taxon>Roseobacteraceae</taxon>
        <taxon>Maritimibacter</taxon>
    </lineage>
</organism>
<sequence>MPNAPGRSSATWRASGTSAPARRCPQRRPTAPCAS</sequence>
<gene>
    <name evidence="2" type="ORF">RB2654_14370</name>
</gene>
<keyword evidence="3" id="KW-1185">Reference proteome</keyword>
<dbReference type="Proteomes" id="UP000002931">
    <property type="component" value="Unassembled WGS sequence"/>
</dbReference>
<evidence type="ECO:0000313" key="3">
    <source>
        <dbReference type="Proteomes" id="UP000002931"/>
    </source>
</evidence>
<reference evidence="2 3" key="1">
    <citation type="journal article" date="2010" name="J. Bacteriol.">
        <title>Genome sequences of Pelagibaca bermudensis HTCC2601T and Maritimibacter alkaliphilus HTCC2654T, the type strains of two marine Roseobacter genera.</title>
        <authorList>
            <person name="Thrash J.C."/>
            <person name="Cho J.C."/>
            <person name="Ferriera S."/>
            <person name="Johnson J."/>
            <person name="Vergin K.L."/>
            <person name="Giovannoni S.J."/>
        </authorList>
    </citation>
    <scope>NUCLEOTIDE SEQUENCE [LARGE SCALE GENOMIC DNA]</scope>
    <source>
        <strain evidence="2 3">HTCC2654</strain>
    </source>
</reference>
<comment type="caution">
    <text evidence="2">The sequence shown here is derived from an EMBL/GenBank/DDBJ whole genome shotgun (WGS) entry which is preliminary data.</text>
</comment>
<accession>A3VGS3</accession>
<feature type="compositionally biased region" description="Polar residues" evidence="1">
    <location>
        <begin position="1"/>
        <end position="18"/>
    </location>
</feature>
<evidence type="ECO:0000313" key="2">
    <source>
        <dbReference type="EMBL" id="EAQ12478.1"/>
    </source>
</evidence>
<protein>
    <submittedName>
        <fullName evidence="2">Uncharacterized protein</fullName>
    </submittedName>
</protein>
<dbReference type="AlphaFoldDB" id="A3VGS3"/>
<proteinExistence type="predicted"/>
<name>A3VGS3_9RHOB</name>
<feature type="region of interest" description="Disordered" evidence="1">
    <location>
        <begin position="1"/>
        <end position="35"/>
    </location>
</feature>